<dbReference type="InterPro" id="IPR005532">
    <property type="entry name" value="SUMF_dom"/>
</dbReference>
<dbReference type="Gene3D" id="1.10.287.1490">
    <property type="match status" value="1"/>
</dbReference>
<dbReference type="InterPro" id="IPR016187">
    <property type="entry name" value="CTDL_fold"/>
</dbReference>
<organism evidence="5 6">
    <name type="scientific">Vibrio viridaestus</name>
    <dbReference type="NCBI Taxonomy" id="2487322"/>
    <lineage>
        <taxon>Bacteria</taxon>
        <taxon>Pseudomonadati</taxon>
        <taxon>Pseudomonadota</taxon>
        <taxon>Gammaproteobacteria</taxon>
        <taxon>Vibrionales</taxon>
        <taxon>Vibrionaceae</taxon>
        <taxon>Vibrio</taxon>
    </lineage>
</organism>
<dbReference type="Proteomes" id="UP000281112">
    <property type="component" value="Unassembled WGS sequence"/>
</dbReference>
<dbReference type="Gene3D" id="3.90.1580.10">
    <property type="entry name" value="paralog of FGE (formylglycine-generating enzyme)"/>
    <property type="match status" value="1"/>
</dbReference>
<dbReference type="AlphaFoldDB" id="A0A3N9TN17"/>
<dbReference type="GO" id="GO:0120147">
    <property type="term" value="F:formylglycine-generating oxidase activity"/>
    <property type="evidence" value="ECO:0007669"/>
    <property type="project" value="TreeGrafter"/>
</dbReference>
<dbReference type="OrthoDB" id="9768004at2"/>
<dbReference type="EMBL" id="RJVQ01000001">
    <property type="protein sequence ID" value="RQW65045.1"/>
    <property type="molecule type" value="Genomic_DNA"/>
</dbReference>
<keyword evidence="6" id="KW-1185">Reference proteome</keyword>
<feature type="coiled-coil region" evidence="1">
    <location>
        <begin position="170"/>
        <end position="211"/>
    </location>
</feature>
<feature type="compositionally biased region" description="Low complexity" evidence="2">
    <location>
        <begin position="46"/>
        <end position="61"/>
    </location>
</feature>
<dbReference type="InterPro" id="IPR051043">
    <property type="entry name" value="Sulfatase_Mod_Factor_Kinase"/>
</dbReference>
<feature type="domain" description="Sulfatase-modifying factor enzyme-like" evidence="3">
    <location>
        <begin position="427"/>
        <end position="648"/>
    </location>
</feature>
<dbReference type="InterPro" id="IPR013229">
    <property type="entry name" value="PEGA"/>
</dbReference>
<reference evidence="5 6" key="1">
    <citation type="submission" date="2018-11" db="EMBL/GenBank/DDBJ databases">
        <title>Vibrio LJC006 sp. nov., isolated from seawater during the bloom of the enteromorpha.</title>
        <authorList>
            <person name="Liang J."/>
        </authorList>
    </citation>
    <scope>NUCLEOTIDE SEQUENCE [LARGE SCALE GENOMIC DNA]</scope>
    <source>
        <strain evidence="5 6">LJC006</strain>
    </source>
</reference>
<feature type="region of interest" description="Disordered" evidence="2">
    <location>
        <begin position="26"/>
        <end position="77"/>
    </location>
</feature>
<evidence type="ECO:0000313" key="5">
    <source>
        <dbReference type="EMBL" id="RQW65045.1"/>
    </source>
</evidence>
<sequence length="651" mass="72459">MRQGIPSLLIPLIPCLVAFSISSEEATLSSAPENKATPKAETVAATDTKTTTSDSINKSSTPEQSTGKKDDEQEKPTVLTIDNALFEEHSRLEEAKRSFKEQKNKVDNTDSELTRLTAQAKALDKSLDSAKASLKAAYDKMLTVPDYDITSAQKSYQQIWSDVKQNQQSRLELQQTLTEEQSKLSELKSKVSASQSKIDDLEKSKKVARAQRLYEELSVEHEEKVSFTNRCSPNMTLKQCEDQTVELGLQKTVNQFRRNLLQATTESELVTPNSQNVSMNIHVLNYDVLDSGFQNKDRYRVVLQGLLQSKVSRQTACKLLSIENQYCSNKQPAQNQKEVAWFKVEVRSNQYDDAVFIDGVSYGKSPVEVSLAKGSHKLTVKKDGFLAYETNFTLNSDTTVRAHLKQKGNPLKTGFKFKDAISKGASAPEVITVAPGNFYLGEYNSVQYKLDHAFAISSTPVTVSEFETFVKSTNYKTDAELTKSCLVMKNDRPEPNKNTTWKAPGFSQSNNQPVVCITQKDAKKYANWLSQKTGANYRLPTEAEWEIASRGGKTTAYWWGSDFQVGKANTGWSGTAWSNKSTSPVTAFKPNPIGMYDAVGNVWEWTNSPQGATRGGAWCYSPSTATVFSQLYVAPATAANYIGFRVLREIH</sequence>
<evidence type="ECO:0000259" key="3">
    <source>
        <dbReference type="Pfam" id="PF03781"/>
    </source>
</evidence>
<dbReference type="Pfam" id="PF03781">
    <property type="entry name" value="FGE-sulfatase"/>
    <property type="match status" value="1"/>
</dbReference>
<gene>
    <name evidence="5" type="ORF">EES38_03155</name>
</gene>
<dbReference type="PANTHER" id="PTHR23150">
    <property type="entry name" value="SULFATASE MODIFYING FACTOR 1, 2"/>
    <property type="match status" value="1"/>
</dbReference>
<evidence type="ECO:0000313" key="6">
    <source>
        <dbReference type="Proteomes" id="UP000281112"/>
    </source>
</evidence>
<keyword evidence="1" id="KW-0175">Coiled coil</keyword>
<feature type="compositionally biased region" description="Basic and acidic residues" evidence="2">
    <location>
        <begin position="66"/>
        <end position="75"/>
    </location>
</feature>
<dbReference type="RefSeq" id="WP_124935698.1">
    <property type="nucleotide sequence ID" value="NZ_RJVQ01000001.1"/>
</dbReference>
<feature type="domain" description="PEGA" evidence="4">
    <location>
        <begin position="342"/>
        <end position="405"/>
    </location>
</feature>
<protein>
    <submittedName>
        <fullName evidence="5">PEGA domain-containing protein</fullName>
    </submittedName>
</protein>
<feature type="coiled-coil region" evidence="1">
    <location>
        <begin position="92"/>
        <end position="133"/>
    </location>
</feature>
<dbReference type="InterPro" id="IPR042095">
    <property type="entry name" value="SUMF_sf"/>
</dbReference>
<dbReference type="Pfam" id="PF08308">
    <property type="entry name" value="PEGA"/>
    <property type="match status" value="1"/>
</dbReference>
<dbReference type="SUPFAM" id="SSF56436">
    <property type="entry name" value="C-type lectin-like"/>
    <property type="match status" value="1"/>
</dbReference>
<dbReference type="PANTHER" id="PTHR23150:SF19">
    <property type="entry name" value="FORMYLGLYCINE-GENERATING ENZYME"/>
    <property type="match status" value="1"/>
</dbReference>
<evidence type="ECO:0000256" key="2">
    <source>
        <dbReference type="SAM" id="MobiDB-lite"/>
    </source>
</evidence>
<evidence type="ECO:0000259" key="4">
    <source>
        <dbReference type="Pfam" id="PF08308"/>
    </source>
</evidence>
<evidence type="ECO:0000256" key="1">
    <source>
        <dbReference type="SAM" id="Coils"/>
    </source>
</evidence>
<accession>A0A3N9TN17</accession>
<name>A0A3N9TN17_9VIBR</name>
<comment type="caution">
    <text evidence="5">The sequence shown here is derived from an EMBL/GenBank/DDBJ whole genome shotgun (WGS) entry which is preliminary data.</text>
</comment>
<proteinExistence type="predicted"/>